<accession>A0A2K8YUR3</accession>
<keyword evidence="2" id="KW-1185">Reference proteome</keyword>
<evidence type="ECO:0000313" key="2">
    <source>
        <dbReference type="Proteomes" id="UP000232883"/>
    </source>
</evidence>
<dbReference type="EMBL" id="CP025096">
    <property type="protein sequence ID" value="AUD01370.1"/>
    <property type="molecule type" value="Genomic_DNA"/>
</dbReference>
<dbReference type="PROSITE" id="PS51257">
    <property type="entry name" value="PROKAR_LIPOPROTEIN"/>
    <property type="match status" value="1"/>
</dbReference>
<evidence type="ECO:0000313" key="1">
    <source>
        <dbReference type="EMBL" id="AUD01370.1"/>
    </source>
</evidence>
<protein>
    <recommendedName>
        <fullName evidence="3">Lipoprotein</fullName>
    </recommendedName>
</protein>
<name>A0A2K8YUR3_9BACT</name>
<organism evidence="1 2">
    <name type="scientific">Spirosoma pollinicola</name>
    <dbReference type="NCBI Taxonomy" id="2057025"/>
    <lineage>
        <taxon>Bacteria</taxon>
        <taxon>Pseudomonadati</taxon>
        <taxon>Bacteroidota</taxon>
        <taxon>Cytophagia</taxon>
        <taxon>Cytophagales</taxon>
        <taxon>Cytophagaceae</taxon>
        <taxon>Spirosoma</taxon>
    </lineage>
</organism>
<evidence type="ECO:0008006" key="3">
    <source>
        <dbReference type="Google" id="ProtNLM"/>
    </source>
</evidence>
<reference evidence="1 2" key="1">
    <citation type="submission" date="2017-11" db="EMBL/GenBank/DDBJ databases">
        <title>Taxonomic description and genome sequences of Spirosoma HA7 sp. nov., isolated from pollen microhabitat of Corylus avellana.</title>
        <authorList>
            <person name="Ambika Manirajan B."/>
            <person name="Suarez C."/>
            <person name="Ratering S."/>
            <person name="Geissler-Plaum R."/>
            <person name="Cardinale M."/>
            <person name="Sylvia S."/>
        </authorList>
    </citation>
    <scope>NUCLEOTIDE SEQUENCE [LARGE SCALE GENOMIC DNA]</scope>
    <source>
        <strain evidence="1 2">HA7</strain>
    </source>
</reference>
<dbReference type="RefSeq" id="WP_100987071.1">
    <property type="nucleotide sequence ID" value="NZ_CP025096.1"/>
</dbReference>
<dbReference type="KEGG" id="spir:CWM47_05825"/>
<dbReference type="AlphaFoldDB" id="A0A2K8YUR3"/>
<dbReference type="Proteomes" id="UP000232883">
    <property type="component" value="Chromosome"/>
</dbReference>
<proteinExistence type="predicted"/>
<sequence length="122" mass="13542">MNNSKLLILLNLLGFSGCEQEKGVEKRILLDVTKSSKISFIGKSGDKVYTRINGKFSGSIKIAMVGNNDKLTDSSFTIFKDSINLNIGKHDIYQDNTGIIFYVKPNKNASGKILLSMTEYIE</sequence>
<gene>
    <name evidence="1" type="ORF">CWM47_05825</name>
</gene>
<dbReference type="OrthoDB" id="9912755at2"/>